<reference evidence="2 3" key="1">
    <citation type="submission" date="2016-06" db="EMBL/GenBank/DDBJ databases">
        <title>Gene turnover analysis identifies the evolutionary adaptation of the extremophile Acidithiobacillus caldus.</title>
        <authorList>
            <person name="Zhang X."/>
        </authorList>
    </citation>
    <scope>NUCLEOTIDE SEQUENCE [LARGE SCALE GENOMIC DNA]</scope>
    <source>
        <strain evidence="2 3">DX</strain>
    </source>
</reference>
<name>A0A1E7YPX6_9PROT</name>
<dbReference type="AlphaFoldDB" id="A0A1E7YPX6"/>
<keyword evidence="1" id="KW-0812">Transmembrane</keyword>
<keyword evidence="1" id="KW-0472">Membrane</keyword>
<evidence type="ECO:0000313" key="2">
    <source>
        <dbReference type="EMBL" id="OFC37954.1"/>
    </source>
</evidence>
<accession>A0A1E7YPX6</accession>
<evidence type="ECO:0000313" key="3">
    <source>
        <dbReference type="Proteomes" id="UP000175616"/>
    </source>
</evidence>
<comment type="caution">
    <text evidence="2">The sequence shown here is derived from an EMBL/GenBank/DDBJ whole genome shotgun (WGS) entry which is preliminary data.</text>
</comment>
<feature type="transmembrane region" description="Helical" evidence="1">
    <location>
        <begin position="15"/>
        <end position="38"/>
    </location>
</feature>
<dbReference type="EMBL" id="LZYE01000061">
    <property type="protein sequence ID" value="OFC37954.1"/>
    <property type="molecule type" value="Genomic_DNA"/>
</dbReference>
<keyword evidence="1" id="KW-1133">Transmembrane helix</keyword>
<dbReference type="Proteomes" id="UP000175616">
    <property type="component" value="Unassembled WGS sequence"/>
</dbReference>
<organism evidence="2 3">
    <name type="scientific">Acidithiobacillus caldus</name>
    <dbReference type="NCBI Taxonomy" id="33059"/>
    <lineage>
        <taxon>Bacteria</taxon>
        <taxon>Pseudomonadati</taxon>
        <taxon>Pseudomonadota</taxon>
        <taxon>Acidithiobacillia</taxon>
        <taxon>Acidithiobacillales</taxon>
        <taxon>Acidithiobacillaceae</taxon>
        <taxon>Acidithiobacillus</taxon>
    </lineage>
</organism>
<proteinExistence type="predicted"/>
<gene>
    <name evidence="2" type="ORF">BAE27_03145</name>
</gene>
<protein>
    <submittedName>
        <fullName evidence="2">Uncharacterized protein</fullName>
    </submittedName>
</protein>
<evidence type="ECO:0000256" key="1">
    <source>
        <dbReference type="SAM" id="Phobius"/>
    </source>
</evidence>
<sequence>MYSQPLSNREHPEAGISAILLALVLMFFVGAVFAGVIARMNLNSHQALKQEKVLFLQRARLQLQHWYAGNATAFDAHGNGSTSPFTDSQILTMAGIQQRWNAKLFVSNEQCTPAAQNAEICYHTLWLAVPSMSGAAPTLQNGQFEANGATYTTVSGLAIETNLFNQAIRQMTTLSTLLESGAASANSSGGVHDANLDWFAPNGCGNGDGPWPAGACGTLSWTAYARGSGLSGSESGSNPWGLTITVTDAGGEANNTAAPYAVELQSPLPWGGSITSVLSEPL</sequence>